<dbReference type="Proteomes" id="UP001163324">
    <property type="component" value="Chromosome 5"/>
</dbReference>
<keyword evidence="2" id="KW-1185">Reference proteome</keyword>
<comment type="caution">
    <text evidence="1">The sequence shown here is derived from an EMBL/GenBank/DDBJ whole genome shotgun (WGS) entry which is preliminary data.</text>
</comment>
<sequence length="373" mass="42468">MFKAFGKPPGMRRHLPSLLGGVSSLPSSSRSITFDERKARHSLLTKIYEPFANYEKGSPEYNELARSGKVWEDYFRPSDDGPYIAIQKKYKDLLAQIDEFRKLMKPKIPDLAKTLVLEYAHQSVSIENNPLKLGESFPVFDLLTKNIFEPIRLTSLSAEDLVQLPLPYFDLGIDDSSVNELKNHIIVSQWIAENAKARSGTSGLDENEVRQLAARIIKGTESEAVYALSWGGPVPLGGYRTAPISVASNPLRIFPYPAEVPACMKRFFQWRDLQHEKKELHPLVHACHMAAYFVQIHPFPDGNGQMCRIVMHDYMVRQGYLPIVFQDLQRGDYLRMINDCDDHKPEEFILSVLTTQLDELSSFYNTNQQVSSL</sequence>
<evidence type="ECO:0000313" key="2">
    <source>
        <dbReference type="Proteomes" id="UP001163324"/>
    </source>
</evidence>
<dbReference type="EMBL" id="CM047944">
    <property type="protein sequence ID" value="KAI9898826.1"/>
    <property type="molecule type" value="Genomic_DNA"/>
</dbReference>
<name>A0ACC0UXY4_9HYPO</name>
<accession>A0ACC0UXY4</accession>
<protein>
    <submittedName>
        <fullName evidence="1">Uncharacterized protein</fullName>
    </submittedName>
</protein>
<gene>
    <name evidence="1" type="ORF">N3K66_005287</name>
</gene>
<proteinExistence type="predicted"/>
<reference evidence="1" key="1">
    <citation type="submission" date="2022-10" db="EMBL/GenBank/DDBJ databases">
        <title>Complete Genome of Trichothecium roseum strain YXFP-22015, a Plant Pathogen Isolated from Citrus.</title>
        <authorList>
            <person name="Wang Y."/>
            <person name="Zhu L."/>
        </authorList>
    </citation>
    <scope>NUCLEOTIDE SEQUENCE</scope>
    <source>
        <strain evidence="1">YXFP-22015</strain>
    </source>
</reference>
<organism evidence="1 2">
    <name type="scientific">Trichothecium roseum</name>
    <dbReference type="NCBI Taxonomy" id="47278"/>
    <lineage>
        <taxon>Eukaryota</taxon>
        <taxon>Fungi</taxon>
        <taxon>Dikarya</taxon>
        <taxon>Ascomycota</taxon>
        <taxon>Pezizomycotina</taxon>
        <taxon>Sordariomycetes</taxon>
        <taxon>Hypocreomycetidae</taxon>
        <taxon>Hypocreales</taxon>
        <taxon>Hypocreales incertae sedis</taxon>
        <taxon>Trichothecium</taxon>
    </lineage>
</organism>
<evidence type="ECO:0000313" key="1">
    <source>
        <dbReference type="EMBL" id="KAI9898826.1"/>
    </source>
</evidence>